<comment type="cofactor">
    <cofactor evidence="2">
        <name>Zn(2+)</name>
        <dbReference type="ChEBI" id="CHEBI:29105"/>
    </cofactor>
</comment>
<evidence type="ECO:0000313" key="14">
    <source>
        <dbReference type="Proteomes" id="UP000006443"/>
    </source>
</evidence>
<comment type="subcellular location">
    <subcellularLocation>
        <location evidence="3">Periplasm</location>
    </subcellularLocation>
</comment>
<organism evidence="13 14">
    <name type="scientific">Dethiobacter alkaliphilus AHT 1</name>
    <dbReference type="NCBI Taxonomy" id="555088"/>
    <lineage>
        <taxon>Bacteria</taxon>
        <taxon>Bacillati</taxon>
        <taxon>Bacillota</taxon>
        <taxon>Dethiobacteria</taxon>
        <taxon>Dethiobacterales</taxon>
        <taxon>Dethiobacteraceae</taxon>
        <taxon>Dethiobacter</taxon>
    </lineage>
</organism>
<dbReference type="InterPro" id="IPR001018">
    <property type="entry name" value="Beta-lactamase_class-B_CS"/>
</dbReference>
<dbReference type="GO" id="GO:0017001">
    <property type="term" value="P:antibiotic catabolic process"/>
    <property type="evidence" value="ECO:0007669"/>
    <property type="project" value="InterPro"/>
</dbReference>
<dbReference type="PROSITE" id="PS00743">
    <property type="entry name" value="BETA_LACTAMASE_B_1"/>
    <property type="match status" value="1"/>
</dbReference>
<evidence type="ECO:0000259" key="12">
    <source>
        <dbReference type="SMART" id="SM00849"/>
    </source>
</evidence>
<evidence type="ECO:0000256" key="10">
    <source>
        <dbReference type="ARBA" id="ARBA00022833"/>
    </source>
</evidence>
<keyword evidence="10" id="KW-0862">Zinc</keyword>
<evidence type="ECO:0000256" key="8">
    <source>
        <dbReference type="ARBA" id="ARBA00022764"/>
    </source>
</evidence>
<evidence type="ECO:0000256" key="1">
    <source>
        <dbReference type="ARBA" id="ARBA00001526"/>
    </source>
</evidence>
<evidence type="ECO:0000256" key="4">
    <source>
        <dbReference type="ARBA" id="ARBA00005250"/>
    </source>
</evidence>
<keyword evidence="7" id="KW-0732">Signal</keyword>
<accession>C0GKQ9</accession>
<dbReference type="EMBL" id="ACJM01000026">
    <property type="protein sequence ID" value="EEG76081.1"/>
    <property type="molecule type" value="Genomic_DNA"/>
</dbReference>
<dbReference type="GO" id="GO:0042597">
    <property type="term" value="C:periplasmic space"/>
    <property type="evidence" value="ECO:0007669"/>
    <property type="project" value="UniProtKB-SubCell"/>
</dbReference>
<dbReference type="CDD" id="cd07743">
    <property type="entry name" value="metallo-hydrolase-like_MBL-fold"/>
    <property type="match status" value="1"/>
</dbReference>
<comment type="catalytic activity">
    <reaction evidence="1">
        <text>a beta-lactam + H2O = a substituted beta-amino acid</text>
        <dbReference type="Rhea" id="RHEA:20401"/>
        <dbReference type="ChEBI" id="CHEBI:15377"/>
        <dbReference type="ChEBI" id="CHEBI:35627"/>
        <dbReference type="ChEBI" id="CHEBI:140347"/>
        <dbReference type="EC" id="3.5.2.6"/>
    </reaction>
</comment>
<reference evidence="13 14" key="1">
    <citation type="submission" date="2009-02" db="EMBL/GenBank/DDBJ databases">
        <title>Sequencing of the draft genome and assembly of Dethiobacter alkaliphilus AHT 1.</title>
        <authorList>
            <consortium name="US DOE Joint Genome Institute (JGI-PGF)"/>
            <person name="Lucas S."/>
            <person name="Copeland A."/>
            <person name="Lapidus A."/>
            <person name="Glavina del Rio T."/>
            <person name="Dalin E."/>
            <person name="Tice H."/>
            <person name="Bruce D."/>
            <person name="Goodwin L."/>
            <person name="Pitluck S."/>
            <person name="Larimer F."/>
            <person name="Land M.L."/>
            <person name="Hauser L."/>
            <person name="Muyzer G."/>
        </authorList>
    </citation>
    <scope>NUCLEOTIDE SEQUENCE [LARGE SCALE GENOMIC DNA]</scope>
    <source>
        <strain evidence="13 14">AHT 1</strain>
    </source>
</reference>
<dbReference type="Proteomes" id="UP000006443">
    <property type="component" value="Unassembled WGS sequence"/>
</dbReference>
<gene>
    <name evidence="13" type="ORF">DealDRAFT_3068</name>
</gene>
<proteinExistence type="inferred from homology"/>
<keyword evidence="8" id="KW-0574">Periplasm</keyword>
<evidence type="ECO:0000256" key="6">
    <source>
        <dbReference type="ARBA" id="ARBA00022723"/>
    </source>
</evidence>
<dbReference type="eggNOG" id="COG0491">
    <property type="taxonomic scope" value="Bacteria"/>
</dbReference>
<evidence type="ECO:0000256" key="11">
    <source>
        <dbReference type="ARBA" id="ARBA00023251"/>
    </source>
</evidence>
<protein>
    <recommendedName>
        <fullName evidence="5">beta-lactamase</fullName>
        <ecNumber evidence="5">3.5.2.6</ecNumber>
    </recommendedName>
</protein>
<evidence type="ECO:0000256" key="9">
    <source>
        <dbReference type="ARBA" id="ARBA00022801"/>
    </source>
</evidence>
<dbReference type="STRING" id="555088.DealDRAFT_3068"/>
<dbReference type="SUPFAM" id="SSF56281">
    <property type="entry name" value="Metallo-hydrolase/oxidoreductase"/>
    <property type="match status" value="1"/>
</dbReference>
<dbReference type="GO" id="GO:0046677">
    <property type="term" value="P:response to antibiotic"/>
    <property type="evidence" value="ECO:0007669"/>
    <property type="project" value="UniProtKB-KW"/>
</dbReference>
<dbReference type="GO" id="GO:0008800">
    <property type="term" value="F:beta-lactamase activity"/>
    <property type="evidence" value="ECO:0007669"/>
    <property type="project" value="UniProtKB-EC"/>
</dbReference>
<dbReference type="InterPro" id="IPR050855">
    <property type="entry name" value="NDM-1-like"/>
</dbReference>
<keyword evidence="11" id="KW-0046">Antibiotic resistance</keyword>
<evidence type="ECO:0000256" key="5">
    <source>
        <dbReference type="ARBA" id="ARBA00012865"/>
    </source>
</evidence>
<dbReference type="SMART" id="SM00849">
    <property type="entry name" value="Lactamase_B"/>
    <property type="match status" value="1"/>
</dbReference>
<dbReference type="RefSeq" id="WP_008519109.1">
    <property type="nucleotide sequence ID" value="NZ_ACJM01000026.1"/>
</dbReference>
<dbReference type="InterPro" id="IPR001279">
    <property type="entry name" value="Metallo-B-lactamas"/>
</dbReference>
<dbReference type="Pfam" id="PF00753">
    <property type="entry name" value="Lactamase_B"/>
    <property type="match status" value="1"/>
</dbReference>
<sequence>MALELKKIAEHTYMIAGAVNIGVLINGDNCLLIDTGLDRQAGKQILTCLNHDGLTPKAIINTHSHADHFGGNAIIRQETGAKVYASPLEKAIIENPYLEPFYLFSAAPVKALKTRFLMAPASPVDGVLEPGTSTVAGFDVEIISLPGHSPGQIGVVTQDNICFTADAYFGESIIEKYGMPYTADVSAALSTLQALWQSDYAKYIPSHGDPAGKPTETILQNVSAIEKTLEQILKILDAGAQTREEILSAVITASDRKLDPVQYVLNHGAITACLSHLHKINKVEYVFNGGKMLWKTLSRQQACAPGG</sequence>
<keyword evidence="6" id="KW-0479">Metal-binding</keyword>
<dbReference type="GO" id="GO:0008270">
    <property type="term" value="F:zinc ion binding"/>
    <property type="evidence" value="ECO:0007669"/>
    <property type="project" value="InterPro"/>
</dbReference>
<dbReference type="PANTHER" id="PTHR42951">
    <property type="entry name" value="METALLO-BETA-LACTAMASE DOMAIN-CONTAINING"/>
    <property type="match status" value="1"/>
</dbReference>
<dbReference type="InterPro" id="IPR036866">
    <property type="entry name" value="RibonucZ/Hydroxyglut_hydro"/>
</dbReference>
<keyword evidence="14" id="KW-1185">Reference proteome</keyword>
<dbReference type="Gene3D" id="3.60.15.10">
    <property type="entry name" value="Ribonuclease Z/Hydroxyacylglutathione hydrolase-like"/>
    <property type="match status" value="1"/>
</dbReference>
<comment type="similarity">
    <text evidence="4">Belongs to the metallo-beta-lactamase superfamily. Class-B beta-lactamase family.</text>
</comment>
<evidence type="ECO:0000256" key="3">
    <source>
        <dbReference type="ARBA" id="ARBA00004418"/>
    </source>
</evidence>
<keyword evidence="9" id="KW-0378">Hydrolase</keyword>
<dbReference type="OrthoDB" id="11380at2"/>
<feature type="domain" description="Metallo-beta-lactamase" evidence="12">
    <location>
        <begin position="18"/>
        <end position="207"/>
    </location>
</feature>
<evidence type="ECO:0000256" key="7">
    <source>
        <dbReference type="ARBA" id="ARBA00022729"/>
    </source>
</evidence>
<dbReference type="EC" id="3.5.2.6" evidence="5"/>
<name>C0GKQ9_DETAL</name>
<comment type="caution">
    <text evidence="13">The sequence shown here is derived from an EMBL/GenBank/DDBJ whole genome shotgun (WGS) entry which is preliminary data.</text>
</comment>
<evidence type="ECO:0000313" key="13">
    <source>
        <dbReference type="EMBL" id="EEG76081.1"/>
    </source>
</evidence>
<dbReference type="PANTHER" id="PTHR42951:SF14">
    <property type="entry name" value="METALLO-BETA-LACTAMASE SUPERFAMILY PROTEIN"/>
    <property type="match status" value="1"/>
</dbReference>
<dbReference type="AlphaFoldDB" id="C0GKQ9"/>
<evidence type="ECO:0000256" key="2">
    <source>
        <dbReference type="ARBA" id="ARBA00001947"/>
    </source>
</evidence>